<dbReference type="PROSITE" id="PS51257">
    <property type="entry name" value="PROKAR_LIPOPROTEIN"/>
    <property type="match status" value="1"/>
</dbReference>
<dbReference type="AlphaFoldDB" id="A0A0C1Q6I3"/>
<accession>A0A0C1Q6I3</accession>
<gene>
    <name evidence="1" type="ORF">JF50_18505</name>
</gene>
<dbReference type="OrthoDB" id="6307791at2"/>
<comment type="caution">
    <text evidence="1">The sequence shown here is derived from an EMBL/GenBank/DDBJ whole genome shotgun (WGS) entry which is preliminary data.</text>
</comment>
<evidence type="ECO:0008006" key="3">
    <source>
        <dbReference type="Google" id="ProtNLM"/>
    </source>
</evidence>
<reference evidence="1 2" key="1">
    <citation type="submission" date="2014-12" db="EMBL/GenBank/DDBJ databases">
        <title>Draft Genome Sequence of Pseudoalteromonas luteoviolacea HI1.</title>
        <authorList>
            <person name="Asahina A.Y."/>
            <person name="Hadfield M.G."/>
        </authorList>
    </citation>
    <scope>NUCLEOTIDE SEQUENCE [LARGE SCALE GENOMIC DNA]</scope>
    <source>
        <strain evidence="1 2">HI1</strain>
    </source>
</reference>
<dbReference type="EMBL" id="JWIC01000007">
    <property type="protein sequence ID" value="KID56251.1"/>
    <property type="molecule type" value="Genomic_DNA"/>
</dbReference>
<protein>
    <recommendedName>
        <fullName evidence="3">Lipoprotein</fullName>
    </recommendedName>
</protein>
<dbReference type="Proteomes" id="UP000031327">
    <property type="component" value="Unassembled WGS sequence"/>
</dbReference>
<name>A0A0C1Q6I3_9GAMM</name>
<sequence>MNLKTFSAIPLSLSLLAGCSSETTESANVKTEAIWADIYVTSQGEDSRVIAELNVSSRNGNNIKLSDKDKLHATAAGITKNLEIDDGFLDIDYRATFNVAEKDTRFVVTLTRAESNDTLQTELVLPAPFTIITPQKNQSYYKQETVEINWTPDDATDTRLDALLTIRCKNKDGNEESIAKSYTDLTDDGNLSVDLSSLDGFDSETLNDKKSCEADIYMERIRYSSLNDKYAEGSRARAIQERYSDKFEVRLFQ</sequence>
<organism evidence="1 2">
    <name type="scientific">Pseudoalteromonas luteoviolacea</name>
    <dbReference type="NCBI Taxonomy" id="43657"/>
    <lineage>
        <taxon>Bacteria</taxon>
        <taxon>Pseudomonadati</taxon>
        <taxon>Pseudomonadota</taxon>
        <taxon>Gammaproteobacteria</taxon>
        <taxon>Alteromonadales</taxon>
        <taxon>Pseudoalteromonadaceae</taxon>
        <taxon>Pseudoalteromonas</taxon>
    </lineage>
</organism>
<evidence type="ECO:0000313" key="2">
    <source>
        <dbReference type="Proteomes" id="UP000031327"/>
    </source>
</evidence>
<proteinExistence type="predicted"/>
<evidence type="ECO:0000313" key="1">
    <source>
        <dbReference type="EMBL" id="KID56251.1"/>
    </source>
</evidence>
<dbReference type="RefSeq" id="WP_039610824.1">
    <property type="nucleotide sequence ID" value="NZ_JWIC01000007.1"/>
</dbReference>